<reference evidence="1 2" key="1">
    <citation type="submission" date="2014-07" db="EMBL/GenBank/DDBJ databases">
        <title>Methanogenic archaea and the global carbon cycle.</title>
        <authorList>
            <person name="Henriksen J.R."/>
            <person name="Luke J."/>
            <person name="Reinhart S."/>
            <person name="Benedict M.N."/>
            <person name="Youngblut N.D."/>
            <person name="Metcalf M.E."/>
            <person name="Whitaker R.J."/>
            <person name="Metcalf W.W."/>
        </authorList>
    </citation>
    <scope>NUCLEOTIDE SEQUENCE [LARGE SCALE GENOMIC DNA]</scope>
    <source>
        <strain evidence="1 2">HI350</strain>
    </source>
</reference>
<accession>A0A0E3PEB5</accession>
<dbReference type="AlphaFoldDB" id="A0A0E3PEB5"/>
<dbReference type="EMBL" id="CP009507">
    <property type="protein sequence ID" value="AKB32914.1"/>
    <property type="molecule type" value="Genomic_DNA"/>
</dbReference>
<name>A0A0E3PEB5_9EURY</name>
<gene>
    <name evidence="1" type="ORF">MSSIH_2224</name>
</gene>
<dbReference type="Proteomes" id="UP000033092">
    <property type="component" value="Chromosome"/>
</dbReference>
<dbReference type="HOGENOM" id="CLU_2820958_0_0_2"/>
<organism evidence="1 2">
    <name type="scientific">Methanosarcina siciliae HI350</name>
    <dbReference type="NCBI Taxonomy" id="1434119"/>
    <lineage>
        <taxon>Archaea</taxon>
        <taxon>Methanobacteriati</taxon>
        <taxon>Methanobacteriota</taxon>
        <taxon>Stenosarchaea group</taxon>
        <taxon>Methanomicrobia</taxon>
        <taxon>Methanosarcinales</taxon>
        <taxon>Methanosarcinaceae</taxon>
        <taxon>Methanosarcina</taxon>
    </lineage>
</organism>
<dbReference type="PATRIC" id="fig|1434119.4.peg.2901"/>
<evidence type="ECO:0000313" key="2">
    <source>
        <dbReference type="Proteomes" id="UP000033092"/>
    </source>
</evidence>
<dbReference type="KEGG" id="msz:MSSIH_2224"/>
<evidence type="ECO:0000313" key="1">
    <source>
        <dbReference type="EMBL" id="AKB32914.1"/>
    </source>
</evidence>
<proteinExistence type="predicted"/>
<protein>
    <submittedName>
        <fullName evidence="1">Uncharacterized protein</fullName>
    </submittedName>
</protein>
<sequence>MTGKSRKGDKNRHEVFGIRESSTSPVNLPAGESWRIIKENKCNWGKSLIQFRKPEPVVYYFQELTL</sequence>